<name>A0A2A2ZBB7_MYCAV</name>
<dbReference type="RefSeq" id="WP_095795166.1">
    <property type="nucleotide sequence ID" value="NZ_NSFD01000055.1"/>
</dbReference>
<dbReference type="AlphaFoldDB" id="A0A2A2ZBB7"/>
<dbReference type="EMBL" id="NSFD01000055">
    <property type="protein sequence ID" value="PBA23766.1"/>
    <property type="molecule type" value="Genomic_DNA"/>
</dbReference>
<gene>
    <name evidence="1" type="ORF">CKJ66_26240</name>
</gene>
<reference evidence="1 2" key="1">
    <citation type="submission" date="2017-08" db="EMBL/GenBank/DDBJ databases">
        <title>Phylogenetic analysis of Mycobacterium avium complex whole genomes.</title>
        <authorList>
            <person name="Caverly L.J."/>
            <person name="Spilker T."/>
            <person name="Lipuma J."/>
        </authorList>
    </citation>
    <scope>NUCLEOTIDE SEQUENCE [LARGE SCALE GENOMIC DNA]</scope>
    <source>
        <strain evidence="1 2">FLAC0165</strain>
    </source>
</reference>
<proteinExistence type="predicted"/>
<accession>A0A2A2ZBB7</accession>
<evidence type="ECO:0000313" key="1">
    <source>
        <dbReference type="EMBL" id="PBA23766.1"/>
    </source>
</evidence>
<sequence length="153" mass="16315">MTHSDNNAIAIASKLADSIEFGQPWVVQDRHIGATAVAIKKSGGRDDEIIWDYTFPDGSGHFCDPEAFVARFTPVTPMAAIPTQPPQPSGDRATELQIALWTALAGPLEIHGPTSAYVHLQELVDQIDDRADAFPAVLSALIAERAVVGATQG</sequence>
<comment type="caution">
    <text evidence="1">The sequence shown here is derived from an EMBL/GenBank/DDBJ whole genome shotgun (WGS) entry which is preliminary data.</text>
</comment>
<organism evidence="1 2">
    <name type="scientific">Mycobacterium avium</name>
    <dbReference type="NCBI Taxonomy" id="1764"/>
    <lineage>
        <taxon>Bacteria</taxon>
        <taxon>Bacillati</taxon>
        <taxon>Actinomycetota</taxon>
        <taxon>Actinomycetes</taxon>
        <taxon>Mycobacteriales</taxon>
        <taxon>Mycobacteriaceae</taxon>
        <taxon>Mycobacterium</taxon>
        <taxon>Mycobacterium avium complex (MAC)</taxon>
    </lineage>
</organism>
<dbReference type="Proteomes" id="UP000217768">
    <property type="component" value="Unassembled WGS sequence"/>
</dbReference>
<protein>
    <submittedName>
        <fullName evidence="1">Uncharacterized protein</fullName>
    </submittedName>
</protein>
<evidence type="ECO:0000313" key="2">
    <source>
        <dbReference type="Proteomes" id="UP000217768"/>
    </source>
</evidence>